<comment type="caution">
    <text evidence="3">The sequence shown here is derived from an EMBL/GenBank/DDBJ whole genome shotgun (WGS) entry which is preliminary data.</text>
</comment>
<keyword evidence="2" id="KW-0479">Metal-binding</keyword>
<dbReference type="InterPro" id="IPR036874">
    <property type="entry name" value="Carbonic_anhydrase_sf"/>
</dbReference>
<name>A0A8J8FHB8_9BACT</name>
<dbReference type="Gene3D" id="3.40.1050.10">
    <property type="entry name" value="Carbonic anhydrase"/>
    <property type="match status" value="1"/>
</dbReference>
<dbReference type="RefSeq" id="WP_171609107.1">
    <property type="nucleotide sequence ID" value="NZ_WHPF01000013.1"/>
</dbReference>
<feature type="binding site" evidence="2">
    <location>
        <position position="60"/>
    </location>
    <ligand>
        <name>Zn(2+)</name>
        <dbReference type="ChEBI" id="CHEBI:29105"/>
    </ligand>
</feature>
<dbReference type="CDD" id="cd03378">
    <property type="entry name" value="beta_CA_cladeC"/>
    <property type="match status" value="1"/>
</dbReference>
<comment type="cofactor">
    <cofactor evidence="2">
        <name>Zn(2+)</name>
        <dbReference type="ChEBI" id="CHEBI:29105"/>
    </cofactor>
    <text evidence="2">Binds 1 zinc ion per subunit.</text>
</comment>
<sequence length="213" mass="23045">MRTHSKETLSHLTPDLALAILKEGNDRFVKNLKANRNLLQQVNETSNGQFPFATILSCIDSRTSAELIFDQGLGDIFSIRIAGNILNEDILGSMEFATKIMGTKIIVVLGHTKCGAIEGACNHIEMGNLTALLNKIKPAIEQEKATTENRTGTNEAFVKNVAALNVFLTIDRIKAESPIIAALEQESAIKIIGGLYDVDNGSVSFFAGEPLST</sequence>
<dbReference type="AlphaFoldDB" id="A0A8J8FHB8"/>
<dbReference type="EMBL" id="WHPF01000013">
    <property type="protein sequence ID" value="NNV57158.1"/>
    <property type="molecule type" value="Genomic_DNA"/>
</dbReference>
<dbReference type="Pfam" id="PF00484">
    <property type="entry name" value="Pro_CA"/>
    <property type="match status" value="1"/>
</dbReference>
<evidence type="ECO:0000313" key="3">
    <source>
        <dbReference type="EMBL" id="NNV57158.1"/>
    </source>
</evidence>
<organism evidence="3 4">
    <name type="scientific">Limnovirga soli</name>
    <dbReference type="NCBI Taxonomy" id="2656915"/>
    <lineage>
        <taxon>Bacteria</taxon>
        <taxon>Pseudomonadati</taxon>
        <taxon>Bacteroidota</taxon>
        <taxon>Chitinophagia</taxon>
        <taxon>Chitinophagales</taxon>
        <taxon>Chitinophagaceae</taxon>
        <taxon>Limnovirga</taxon>
    </lineage>
</organism>
<dbReference type="GO" id="GO:0004089">
    <property type="term" value="F:carbonate dehydratase activity"/>
    <property type="evidence" value="ECO:0007669"/>
    <property type="project" value="InterPro"/>
</dbReference>
<proteinExistence type="inferred from homology"/>
<comment type="similarity">
    <text evidence="1">Belongs to the beta-class carbonic anhydrase family.</text>
</comment>
<evidence type="ECO:0000256" key="1">
    <source>
        <dbReference type="ARBA" id="ARBA00006217"/>
    </source>
</evidence>
<keyword evidence="4" id="KW-1185">Reference proteome</keyword>
<dbReference type="SMART" id="SM00947">
    <property type="entry name" value="Pro_CA"/>
    <property type="match status" value="1"/>
</dbReference>
<protein>
    <submittedName>
        <fullName evidence="3">Carbonic anhydrase</fullName>
    </submittedName>
</protein>
<dbReference type="PANTHER" id="PTHR11002">
    <property type="entry name" value="CARBONIC ANHYDRASE"/>
    <property type="match status" value="1"/>
</dbReference>
<gene>
    <name evidence="3" type="ORF">GD597_16915</name>
</gene>
<feature type="binding site" evidence="2">
    <location>
        <position position="111"/>
    </location>
    <ligand>
        <name>Zn(2+)</name>
        <dbReference type="ChEBI" id="CHEBI:29105"/>
    </ligand>
</feature>
<reference evidence="3" key="1">
    <citation type="submission" date="2019-10" db="EMBL/GenBank/DDBJ databases">
        <title>Draft genome sequence of Panacibacter sp. KCS-6.</title>
        <authorList>
            <person name="Yim K.J."/>
        </authorList>
    </citation>
    <scope>NUCLEOTIDE SEQUENCE</scope>
    <source>
        <strain evidence="3">KCS-6</strain>
    </source>
</reference>
<dbReference type="PANTHER" id="PTHR11002:SF79">
    <property type="entry name" value="CARBONIC ANHYDRASE 2"/>
    <property type="match status" value="1"/>
</dbReference>
<evidence type="ECO:0000256" key="2">
    <source>
        <dbReference type="PIRSR" id="PIRSR601765-1"/>
    </source>
</evidence>
<dbReference type="SUPFAM" id="SSF53056">
    <property type="entry name" value="beta-carbonic anhydrase, cab"/>
    <property type="match status" value="1"/>
</dbReference>
<dbReference type="InterPro" id="IPR001765">
    <property type="entry name" value="Carbonic_anhydrase"/>
</dbReference>
<dbReference type="NCBIfam" id="NF011765">
    <property type="entry name" value="PRK15219.1"/>
    <property type="match status" value="1"/>
</dbReference>
<evidence type="ECO:0000313" key="4">
    <source>
        <dbReference type="Proteomes" id="UP000598971"/>
    </source>
</evidence>
<keyword evidence="2" id="KW-0862">Zinc</keyword>
<dbReference type="GO" id="GO:0008270">
    <property type="term" value="F:zinc ion binding"/>
    <property type="evidence" value="ECO:0007669"/>
    <property type="project" value="InterPro"/>
</dbReference>
<accession>A0A8J8FHB8</accession>
<feature type="binding site" evidence="2">
    <location>
        <position position="58"/>
    </location>
    <ligand>
        <name>Zn(2+)</name>
        <dbReference type="ChEBI" id="CHEBI:29105"/>
    </ligand>
</feature>
<dbReference type="Proteomes" id="UP000598971">
    <property type="component" value="Unassembled WGS sequence"/>
</dbReference>
<feature type="binding site" evidence="2">
    <location>
        <position position="114"/>
    </location>
    <ligand>
        <name>Zn(2+)</name>
        <dbReference type="ChEBI" id="CHEBI:29105"/>
    </ligand>
</feature>